<sequence length="628" mass="68913">MESDTNSMNDGMTIEPTGVESMDHVVRHLASRLLVPMKRSLALCLVVAAGFLTVGCSSTSSMVSNNNAGPFRHLASSRKSTTIREAKKPSSQTPSPVKLVSFDQPVATIEGSAVESAVLSARLDEARAVDFPTIIHESSDVVIAVPTKTKAYRPSDRRGGPIVERSAEKPKTWVKSVLIWKMDEPKRGLVRWREVEKASTAFHELPEGRYNVYYLREPIAWNEDGTPDWPDLVKTGKKRPHRSILVAYGTTPALIRDLPVRRAADTSTPVTFTLCHEVSQRPKEGFALRSKLSQLDRRTNQGWTLLMRNKTGEARKEFLSSLTQWSDGLAFGGWQGPSILGSSQPVTAKEILVGTEKGRVALEKGTISPENAARMIAASCGLRREASSALYGLAKCHLGDAEMSDADKRLARVYLLASLMLEPNVSEVLNDLAVVSSEFGEHQAALAYADQVVALSPNPRFRFNRGRIHWAAGNRVEAMADWQAAAASKEPCAQANLAVVQGELLLGASGVTFRECQQLVEKLNRVVIDYGASTGEGQWASSLLRQMELIGHEHRLNDSGTAVSHLFPQPTRHRAIPVAIAKSDRTEKDETKSDSWRANTAKKSSKTVQKEEKSVEKTTAEVKETTDR</sequence>
<keyword evidence="2" id="KW-1133">Transmembrane helix</keyword>
<dbReference type="Proteomes" id="UP000317093">
    <property type="component" value="Chromosome"/>
</dbReference>
<accession>A0A518B9D9</accession>
<feature type="compositionally biased region" description="Basic and acidic residues" evidence="1">
    <location>
        <begin position="582"/>
        <end position="595"/>
    </location>
</feature>
<protein>
    <submittedName>
        <fullName evidence="3">Uncharacterized protein</fullName>
    </submittedName>
</protein>
<dbReference type="AlphaFoldDB" id="A0A518B9D9"/>
<gene>
    <name evidence="3" type="ORF">Pan216_44770</name>
</gene>
<dbReference type="OrthoDB" id="9814944at2"/>
<feature type="compositionally biased region" description="Basic and acidic residues" evidence="1">
    <location>
        <begin position="608"/>
        <end position="628"/>
    </location>
</feature>
<evidence type="ECO:0000313" key="3">
    <source>
        <dbReference type="EMBL" id="QDU63596.1"/>
    </source>
</evidence>
<dbReference type="Gene3D" id="1.25.40.10">
    <property type="entry name" value="Tetratricopeptide repeat domain"/>
    <property type="match status" value="1"/>
</dbReference>
<feature type="transmembrane region" description="Helical" evidence="2">
    <location>
        <begin position="41"/>
        <end position="63"/>
    </location>
</feature>
<dbReference type="EMBL" id="CP036279">
    <property type="protein sequence ID" value="QDU63596.1"/>
    <property type="molecule type" value="Genomic_DNA"/>
</dbReference>
<proteinExistence type="predicted"/>
<feature type="region of interest" description="Disordered" evidence="1">
    <location>
        <begin position="582"/>
        <end position="628"/>
    </location>
</feature>
<evidence type="ECO:0000313" key="4">
    <source>
        <dbReference type="Proteomes" id="UP000317093"/>
    </source>
</evidence>
<keyword evidence="2" id="KW-0812">Transmembrane</keyword>
<feature type="region of interest" description="Disordered" evidence="1">
    <location>
        <begin position="77"/>
        <end position="98"/>
    </location>
</feature>
<keyword evidence="4" id="KW-1185">Reference proteome</keyword>
<reference evidence="3 4" key="1">
    <citation type="submission" date="2019-02" db="EMBL/GenBank/DDBJ databases">
        <title>Deep-cultivation of Planctomycetes and their phenomic and genomic characterization uncovers novel biology.</title>
        <authorList>
            <person name="Wiegand S."/>
            <person name="Jogler M."/>
            <person name="Boedeker C."/>
            <person name="Pinto D."/>
            <person name="Vollmers J."/>
            <person name="Rivas-Marin E."/>
            <person name="Kohn T."/>
            <person name="Peeters S.H."/>
            <person name="Heuer A."/>
            <person name="Rast P."/>
            <person name="Oberbeckmann S."/>
            <person name="Bunk B."/>
            <person name="Jeske O."/>
            <person name="Meyerdierks A."/>
            <person name="Storesund J.E."/>
            <person name="Kallscheuer N."/>
            <person name="Luecker S."/>
            <person name="Lage O.M."/>
            <person name="Pohl T."/>
            <person name="Merkel B.J."/>
            <person name="Hornburger P."/>
            <person name="Mueller R.-W."/>
            <person name="Bruemmer F."/>
            <person name="Labrenz M."/>
            <person name="Spormann A.M."/>
            <person name="Op den Camp H."/>
            <person name="Overmann J."/>
            <person name="Amann R."/>
            <person name="Jetten M.S.M."/>
            <person name="Mascher T."/>
            <person name="Medema M.H."/>
            <person name="Devos D.P."/>
            <person name="Kaster A.-K."/>
            <person name="Ovreas L."/>
            <person name="Rohde M."/>
            <person name="Galperin M.Y."/>
            <person name="Jogler C."/>
        </authorList>
    </citation>
    <scope>NUCLEOTIDE SEQUENCE [LARGE SCALE GENOMIC DNA]</scope>
    <source>
        <strain evidence="3 4">Pan216</strain>
    </source>
</reference>
<dbReference type="SUPFAM" id="SSF48452">
    <property type="entry name" value="TPR-like"/>
    <property type="match status" value="1"/>
</dbReference>
<dbReference type="InterPro" id="IPR011990">
    <property type="entry name" value="TPR-like_helical_dom_sf"/>
</dbReference>
<name>A0A518B9D9_9BACT</name>
<evidence type="ECO:0000256" key="1">
    <source>
        <dbReference type="SAM" id="MobiDB-lite"/>
    </source>
</evidence>
<keyword evidence="2" id="KW-0472">Membrane</keyword>
<dbReference type="KEGG" id="knv:Pan216_44770"/>
<evidence type="ECO:0000256" key="2">
    <source>
        <dbReference type="SAM" id="Phobius"/>
    </source>
</evidence>
<organism evidence="3 4">
    <name type="scientific">Kolteria novifilia</name>
    <dbReference type="NCBI Taxonomy" id="2527975"/>
    <lineage>
        <taxon>Bacteria</taxon>
        <taxon>Pseudomonadati</taxon>
        <taxon>Planctomycetota</taxon>
        <taxon>Planctomycetia</taxon>
        <taxon>Kolteriales</taxon>
        <taxon>Kolteriaceae</taxon>
        <taxon>Kolteria</taxon>
    </lineage>
</organism>